<evidence type="ECO:0000313" key="1">
    <source>
        <dbReference type="EMBL" id="GGO01151.1"/>
    </source>
</evidence>
<organism evidence="1 2">
    <name type="scientific">Nocardia rhizosphaerihabitans</name>
    <dbReference type="NCBI Taxonomy" id="1691570"/>
    <lineage>
        <taxon>Bacteria</taxon>
        <taxon>Bacillati</taxon>
        <taxon>Actinomycetota</taxon>
        <taxon>Actinomycetes</taxon>
        <taxon>Mycobacteriales</taxon>
        <taxon>Nocardiaceae</taxon>
        <taxon>Nocardia</taxon>
    </lineage>
</organism>
<protein>
    <recommendedName>
        <fullName evidence="3">Type I-U CRISPR-associated protein Cas7</fullName>
    </recommendedName>
</protein>
<name>A0ABQ2L3G3_9NOCA</name>
<evidence type="ECO:0000313" key="2">
    <source>
        <dbReference type="Proteomes" id="UP000658127"/>
    </source>
</evidence>
<reference evidence="2" key="1">
    <citation type="journal article" date="2019" name="Int. J. Syst. Evol. Microbiol.">
        <title>The Global Catalogue of Microorganisms (GCM) 10K type strain sequencing project: providing services to taxonomists for standard genome sequencing and annotation.</title>
        <authorList>
            <consortium name="The Broad Institute Genomics Platform"/>
            <consortium name="The Broad Institute Genome Sequencing Center for Infectious Disease"/>
            <person name="Wu L."/>
            <person name="Ma J."/>
        </authorList>
    </citation>
    <scope>NUCLEOTIDE SEQUENCE [LARGE SCALE GENOMIC DNA]</scope>
    <source>
        <strain evidence="2">CGMCC 4.7329</strain>
    </source>
</reference>
<keyword evidence="2" id="KW-1185">Reference proteome</keyword>
<dbReference type="RefSeq" id="WP_189034877.1">
    <property type="nucleotide sequence ID" value="NZ_BMNE01000019.1"/>
</dbReference>
<evidence type="ECO:0008006" key="3">
    <source>
        <dbReference type="Google" id="ProtNLM"/>
    </source>
</evidence>
<accession>A0ABQ2L3G3</accession>
<dbReference type="Pfam" id="PF09617">
    <property type="entry name" value="Cas_GSU0053"/>
    <property type="match status" value="1"/>
</dbReference>
<sequence>MTRKTIELADLIDAVSAGGAGCLTSNTDLRPAAGAHAAVAPAKFASKSDYGTYAYEKRYDDGELADVVLIDSKQSQLNRFEAELVKAIHDGDETLSRMPRLLVSYDRAGKLIELSDVEMPHRGFDAHFRAGYVDGMPTTQLDFYRALRDSSPSDARALFDASPISIVFGSWDSHRKAQQGKWRSIVTGEIIGFCAPPNKVGEEVMKGGGRIDPLGAKIELSAAALKALMERQREGLGVPTTDEKAKKASAAGLGAIAPNLGALAGVACRRIIRSHVLSFAALRQIRFGAGAGGDAACRALLAALALNGLARSDAELNLRANCDLVEAGEQEVVIHGRGGSTVEYEPLTVGAADQLLADALAHAEKTADVVWNGVVLRIDGDPAIVQGAGESDGPAA</sequence>
<dbReference type="NCBIfam" id="TIGR02570">
    <property type="entry name" value="cas7_GSU0053"/>
    <property type="match status" value="1"/>
</dbReference>
<dbReference type="InterPro" id="IPR013403">
    <property type="entry name" value="CRISPR-assoc_prot_Csb1/Cas7u"/>
</dbReference>
<dbReference type="Proteomes" id="UP000658127">
    <property type="component" value="Unassembled WGS sequence"/>
</dbReference>
<dbReference type="EMBL" id="BMNE01000019">
    <property type="protein sequence ID" value="GGO01151.1"/>
    <property type="molecule type" value="Genomic_DNA"/>
</dbReference>
<comment type="caution">
    <text evidence="1">The sequence shown here is derived from an EMBL/GenBank/DDBJ whole genome shotgun (WGS) entry which is preliminary data.</text>
</comment>
<proteinExistence type="predicted"/>
<gene>
    <name evidence="1" type="ORF">GCM10011610_70730</name>
</gene>